<feature type="chain" id="PRO_5002906538" description="Glycine zipper 2TM domain-containing protein" evidence="2">
    <location>
        <begin position="28"/>
        <end position="297"/>
    </location>
</feature>
<evidence type="ECO:0000313" key="3">
    <source>
        <dbReference type="EMBL" id="BAH37974.1"/>
    </source>
</evidence>
<dbReference type="PRINTS" id="PR01217">
    <property type="entry name" value="PRICHEXTENSN"/>
</dbReference>
<sequence>MGQYMRSFNRRSAPVAVLSTLALVSLAACGGAKDDTAALSSDTALGRDLALAQRDSVQPQLQDVPAPVPAAPAPAATTPRPTTPRPTTPRPTPTRPNPSTPAPTTPAPTPAPAAPAEPVSGTVAAGTALRFVANNKVCSNTVAVGDKFTAALTEPVSASNGVSIPEGATATFEVTEAKTAKNSNDQTYLRVRVVSVQYGGRTYPIEASVQTATTERVRSASKGTDAKKVAGGAILGAIAGQVLGKNTKGTVIGAAAGAAAGTAAAAATADFDTCINSGGAISATLDAPVTVRPAPAP</sequence>
<evidence type="ECO:0008006" key="5">
    <source>
        <dbReference type="Google" id="ProtNLM"/>
    </source>
</evidence>
<name>C1A6W4_GEMAT</name>
<feature type="compositionally biased region" description="Pro residues" evidence="1">
    <location>
        <begin position="81"/>
        <end position="115"/>
    </location>
</feature>
<dbReference type="eggNOG" id="ENOG5033P8Q">
    <property type="taxonomic scope" value="Bacteria"/>
</dbReference>
<feature type="signal peptide" evidence="2">
    <location>
        <begin position="1"/>
        <end position="27"/>
    </location>
</feature>
<dbReference type="HOGENOM" id="CLU_936140_0_0_0"/>
<keyword evidence="2" id="KW-0732">Signal</keyword>
<gene>
    <name evidence="3" type="ordered locus">GAU_0932</name>
</gene>
<evidence type="ECO:0000313" key="4">
    <source>
        <dbReference type="Proteomes" id="UP000002209"/>
    </source>
</evidence>
<protein>
    <recommendedName>
        <fullName evidence="5">Glycine zipper 2TM domain-containing protein</fullName>
    </recommendedName>
</protein>
<reference evidence="4" key="1">
    <citation type="submission" date="2006-03" db="EMBL/GenBank/DDBJ databases">
        <title>Complete genome sequence of Gemmatimonas aurantiaca T-27 that represents a novel phylum Gemmatimonadetes.</title>
        <authorList>
            <person name="Takasaki K."/>
            <person name="Ichikawa N."/>
            <person name="Miura H."/>
            <person name="Matsushita S."/>
            <person name="Watanabe Y."/>
            <person name="Oguchi A."/>
            <person name="Ankai A."/>
            <person name="Yashiro I."/>
            <person name="Takahashi M."/>
            <person name="Terui Y."/>
            <person name="Fukui S."/>
            <person name="Yokoyama H."/>
            <person name="Tanikawa S."/>
            <person name="Hanada S."/>
            <person name="Kamagata Y."/>
            <person name="Fujita N."/>
        </authorList>
    </citation>
    <scope>NUCLEOTIDE SEQUENCE [LARGE SCALE GENOMIC DNA]</scope>
    <source>
        <strain evidence="4">T-27 / DSM 14586 / JCM 11422 / NBRC 100505</strain>
    </source>
</reference>
<dbReference type="EMBL" id="AP009153">
    <property type="protein sequence ID" value="BAH37974.1"/>
    <property type="molecule type" value="Genomic_DNA"/>
</dbReference>
<evidence type="ECO:0000256" key="2">
    <source>
        <dbReference type="SAM" id="SignalP"/>
    </source>
</evidence>
<dbReference type="Proteomes" id="UP000002209">
    <property type="component" value="Chromosome"/>
</dbReference>
<dbReference type="AlphaFoldDB" id="C1A6W4"/>
<keyword evidence="4" id="KW-1185">Reference proteome</keyword>
<dbReference type="PROSITE" id="PS51257">
    <property type="entry name" value="PROKAR_LIPOPROTEIN"/>
    <property type="match status" value="1"/>
</dbReference>
<evidence type="ECO:0000256" key="1">
    <source>
        <dbReference type="SAM" id="MobiDB-lite"/>
    </source>
</evidence>
<dbReference type="KEGG" id="gau:GAU_0932"/>
<organism evidence="3 4">
    <name type="scientific">Gemmatimonas aurantiaca (strain DSM 14586 / JCM 11422 / NBRC 100505 / T-27)</name>
    <dbReference type="NCBI Taxonomy" id="379066"/>
    <lineage>
        <taxon>Bacteria</taxon>
        <taxon>Pseudomonadati</taxon>
        <taxon>Gemmatimonadota</taxon>
        <taxon>Gemmatimonadia</taxon>
        <taxon>Gemmatimonadales</taxon>
        <taxon>Gemmatimonadaceae</taxon>
        <taxon>Gemmatimonas</taxon>
    </lineage>
</organism>
<feature type="region of interest" description="Disordered" evidence="1">
    <location>
        <begin position="54"/>
        <end position="119"/>
    </location>
</feature>
<proteinExistence type="predicted"/>
<accession>C1A6W4</accession>